<reference evidence="3" key="1">
    <citation type="submission" date="2023-05" db="EMBL/GenBank/DDBJ databases">
        <title>Nepenthes gracilis genome sequencing.</title>
        <authorList>
            <person name="Fukushima K."/>
        </authorList>
    </citation>
    <scope>NUCLEOTIDE SEQUENCE</scope>
    <source>
        <strain evidence="3">SING2019-196</strain>
    </source>
</reference>
<feature type="domain" description="GIY-YIG" evidence="2">
    <location>
        <begin position="54"/>
        <end position="136"/>
    </location>
</feature>
<gene>
    <name evidence="3" type="ORF">Nepgr_032472</name>
</gene>
<evidence type="ECO:0000313" key="4">
    <source>
        <dbReference type="Proteomes" id="UP001279734"/>
    </source>
</evidence>
<protein>
    <recommendedName>
        <fullName evidence="2">GIY-YIG domain-containing protein</fullName>
    </recommendedName>
</protein>
<feature type="compositionally biased region" description="Low complexity" evidence="1">
    <location>
        <begin position="15"/>
        <end position="24"/>
    </location>
</feature>
<feature type="region of interest" description="Disordered" evidence="1">
    <location>
        <begin position="1"/>
        <end position="24"/>
    </location>
</feature>
<dbReference type="PANTHER" id="PTHR20208:SF13">
    <property type="entry name" value="STRUCTURE-SPECIFIC ENDONUCLEASE SUBUNIT SLX1"/>
    <property type="match status" value="1"/>
</dbReference>
<dbReference type="Gene3D" id="3.40.1440.10">
    <property type="entry name" value="GIY-YIG endonuclease"/>
    <property type="match status" value="1"/>
</dbReference>
<organism evidence="3 4">
    <name type="scientific">Nepenthes gracilis</name>
    <name type="common">Slender pitcher plant</name>
    <dbReference type="NCBI Taxonomy" id="150966"/>
    <lineage>
        <taxon>Eukaryota</taxon>
        <taxon>Viridiplantae</taxon>
        <taxon>Streptophyta</taxon>
        <taxon>Embryophyta</taxon>
        <taxon>Tracheophyta</taxon>
        <taxon>Spermatophyta</taxon>
        <taxon>Magnoliopsida</taxon>
        <taxon>eudicotyledons</taxon>
        <taxon>Gunneridae</taxon>
        <taxon>Pentapetalae</taxon>
        <taxon>Caryophyllales</taxon>
        <taxon>Nepenthaceae</taxon>
        <taxon>Nepenthes</taxon>
    </lineage>
</organism>
<accession>A0AAD3Y7X2</accession>
<dbReference type="PROSITE" id="PS50164">
    <property type="entry name" value="GIY_YIG"/>
    <property type="match status" value="1"/>
</dbReference>
<dbReference type="EMBL" id="BSYO01000038">
    <property type="protein sequence ID" value="GMH30629.1"/>
    <property type="molecule type" value="Genomic_DNA"/>
</dbReference>
<dbReference type="InterPro" id="IPR050381">
    <property type="entry name" value="SLX1_endonuclease"/>
</dbReference>
<evidence type="ECO:0000256" key="1">
    <source>
        <dbReference type="SAM" id="MobiDB-lite"/>
    </source>
</evidence>
<dbReference type="Pfam" id="PF01541">
    <property type="entry name" value="GIY-YIG"/>
    <property type="match status" value="1"/>
</dbReference>
<feature type="compositionally biased region" description="Basic residues" evidence="1">
    <location>
        <begin position="1"/>
        <end position="13"/>
    </location>
</feature>
<dbReference type="PANTHER" id="PTHR20208">
    <property type="entry name" value="STRUCTURE-SPECIFIC ENDONUCLEASE SUBUNIT SLX1"/>
    <property type="match status" value="1"/>
</dbReference>
<proteinExistence type="predicted"/>
<evidence type="ECO:0000313" key="3">
    <source>
        <dbReference type="EMBL" id="GMH30629.1"/>
    </source>
</evidence>
<sequence>MVRQLSRRFRSIKQNKNPNPKLLPKLLHSELDPSYASSLSSGSNTESGSKPSKRSWCVYLIVSSNPPIKTYVGATTDFCRRLKQHNGELRGGAKASRAGRPWICACIVRGFINQNESCKFESKWKTVSRKLPRKRKLDDSAKQDGDGLLLLLQHRQAALERAKLSCNFDHLQIDWQLNPSR</sequence>
<dbReference type="SUPFAM" id="SSF82771">
    <property type="entry name" value="GIY-YIG endonuclease"/>
    <property type="match status" value="1"/>
</dbReference>
<dbReference type="Proteomes" id="UP001279734">
    <property type="component" value="Unassembled WGS sequence"/>
</dbReference>
<comment type="caution">
    <text evidence="3">The sequence shown here is derived from an EMBL/GenBank/DDBJ whole genome shotgun (WGS) entry which is preliminary data.</text>
</comment>
<dbReference type="InterPro" id="IPR035901">
    <property type="entry name" value="GIY-YIG_endonuc_sf"/>
</dbReference>
<dbReference type="AlphaFoldDB" id="A0AAD3Y7X2"/>
<evidence type="ECO:0000259" key="2">
    <source>
        <dbReference type="PROSITE" id="PS50164"/>
    </source>
</evidence>
<dbReference type="InterPro" id="IPR000305">
    <property type="entry name" value="GIY-YIG_endonuc"/>
</dbReference>
<name>A0AAD3Y7X2_NEPGR</name>
<keyword evidence="4" id="KW-1185">Reference proteome</keyword>